<feature type="compositionally biased region" description="Polar residues" evidence="1">
    <location>
        <begin position="78"/>
        <end position="96"/>
    </location>
</feature>
<organism evidence="2 3">
    <name type="scientific">Paraburkholderia madseniana</name>
    <dbReference type="NCBI Taxonomy" id="2599607"/>
    <lineage>
        <taxon>Bacteria</taxon>
        <taxon>Pseudomonadati</taxon>
        <taxon>Pseudomonadota</taxon>
        <taxon>Betaproteobacteria</taxon>
        <taxon>Burkholderiales</taxon>
        <taxon>Burkholderiaceae</taxon>
        <taxon>Paraburkholderia</taxon>
    </lineage>
</organism>
<reference evidence="2 3" key="1">
    <citation type="journal article" date="2020" name="Int. J. Syst. Evol. Microbiol.">
        <title>Paraburkholderia madseniana sp. nov., a phenolic acid-degrading bacterium isolated from acidic forest soil.</title>
        <authorList>
            <person name="Wilhelm R.C."/>
            <person name="Murphy S.J.L."/>
            <person name="Feriancek N.M."/>
            <person name="Karasz D.C."/>
            <person name="DeRito C.M."/>
            <person name="Newman J.D."/>
            <person name="Buckley D.H."/>
        </authorList>
    </citation>
    <scope>NUCLEOTIDE SEQUENCE [LARGE SCALE GENOMIC DNA]</scope>
    <source>
        <strain evidence="2 3">RP11</strain>
    </source>
</reference>
<feature type="compositionally biased region" description="Basic and acidic residues" evidence="1">
    <location>
        <begin position="116"/>
        <end position="125"/>
    </location>
</feature>
<dbReference type="EMBL" id="VOSW01000189">
    <property type="protein sequence ID" value="KAE8753604.1"/>
    <property type="molecule type" value="Genomic_DNA"/>
</dbReference>
<name>A0A6N6W1D9_9BURK</name>
<sequence length="141" mass="15296">MSTSMSVNSATAANQSNTSDTATILQLQKLEKAIGRQFKAAIAEAQKSPRDPQTQLLVAQLSAQFAAVQSDITELEGTSTLNSGKSNLKATQQASRTLDEQRNEEKANEANNINQEDGRTSEVRPKRIRLDLTGTYIDDAV</sequence>
<dbReference type="Proteomes" id="UP000463700">
    <property type="component" value="Unassembled WGS sequence"/>
</dbReference>
<evidence type="ECO:0000256" key="1">
    <source>
        <dbReference type="SAM" id="MobiDB-lite"/>
    </source>
</evidence>
<accession>A0A6N6W1D9</accession>
<feature type="region of interest" description="Disordered" evidence="1">
    <location>
        <begin position="78"/>
        <end position="125"/>
    </location>
</feature>
<dbReference type="RefSeq" id="WP_154567632.1">
    <property type="nucleotide sequence ID" value="NZ_VOSW01000189.1"/>
</dbReference>
<feature type="compositionally biased region" description="Basic and acidic residues" evidence="1">
    <location>
        <begin position="97"/>
        <end position="108"/>
    </location>
</feature>
<feature type="region of interest" description="Disordered" evidence="1">
    <location>
        <begin position="1"/>
        <end position="21"/>
    </location>
</feature>
<evidence type="ECO:0000313" key="2">
    <source>
        <dbReference type="EMBL" id="KAE8753604.1"/>
    </source>
</evidence>
<dbReference type="AlphaFoldDB" id="A0A6N6W1D9"/>
<protein>
    <submittedName>
        <fullName evidence="2">Uncharacterized protein</fullName>
    </submittedName>
</protein>
<proteinExistence type="predicted"/>
<evidence type="ECO:0000313" key="3">
    <source>
        <dbReference type="Proteomes" id="UP000463700"/>
    </source>
</evidence>
<gene>
    <name evidence="2" type="ORF">FSO04_44200</name>
</gene>
<comment type="caution">
    <text evidence="2">The sequence shown here is derived from an EMBL/GenBank/DDBJ whole genome shotgun (WGS) entry which is preliminary data.</text>
</comment>